<gene>
    <name evidence="2" type="ORF">Gferi_22790</name>
</gene>
<name>A0A1D8GMJ0_9FIRM</name>
<dbReference type="Pfam" id="PF03690">
    <property type="entry name" value="MYG1_exonuc"/>
    <property type="match status" value="1"/>
</dbReference>
<sequence length="299" mass="33786">MINMQKPFKKVGTHHGRFHADEVMATAILKEIFEIQLIRTRDQEVLDTLDIVYDVGGGEFDHHGIDKVYREDGIPFAASGLIWRRFGRDVIRFICPMLDEDEIQYSFNRVDSLLIKGIDALDNGVRINNKSISVMNIASIISGFNPPWYSEKSEEKAFDEAVNIASIILKNTIEHSFSVLKSKEIISKAYKDRYAAEILALDTYCAWEEALELVDKKQEVVFVIYPDKENYALQAVRGKGGKEKKLLPESWAGKTEKELAAVTGVRGAVFCHTERFIAVAKTLKGVTKMAELAINHSEQ</sequence>
<dbReference type="PANTHER" id="PTHR11215:SF1">
    <property type="entry name" value="MYG1 EXONUCLEASE"/>
    <property type="match status" value="1"/>
</dbReference>
<proteinExistence type="inferred from homology"/>
<dbReference type="KEGG" id="gfe:Gferi_22790"/>
<evidence type="ECO:0000313" key="3">
    <source>
        <dbReference type="Proteomes" id="UP000095743"/>
    </source>
</evidence>
<keyword evidence="3" id="KW-1185">Reference proteome</keyword>
<dbReference type="Proteomes" id="UP000095743">
    <property type="component" value="Chromosome"/>
</dbReference>
<accession>A0A1D8GMJ0</accession>
<dbReference type="InterPro" id="IPR003226">
    <property type="entry name" value="MYG1_exonuclease"/>
</dbReference>
<dbReference type="GO" id="GO:0005737">
    <property type="term" value="C:cytoplasm"/>
    <property type="evidence" value="ECO:0007669"/>
    <property type="project" value="TreeGrafter"/>
</dbReference>
<dbReference type="PANTHER" id="PTHR11215">
    <property type="entry name" value="METAL DEPENDENT HYDROLASE - RELATED"/>
    <property type="match status" value="1"/>
</dbReference>
<keyword evidence="2" id="KW-0378">Hydrolase</keyword>
<evidence type="ECO:0000256" key="1">
    <source>
        <dbReference type="ARBA" id="ARBA00010105"/>
    </source>
</evidence>
<evidence type="ECO:0000313" key="2">
    <source>
        <dbReference type="EMBL" id="AOT72115.1"/>
    </source>
</evidence>
<dbReference type="EMBL" id="CP017269">
    <property type="protein sequence ID" value="AOT72115.1"/>
    <property type="molecule type" value="Genomic_DNA"/>
</dbReference>
<organism evidence="2 3">
    <name type="scientific">Geosporobacter ferrireducens</name>
    <dbReference type="NCBI Taxonomy" id="1424294"/>
    <lineage>
        <taxon>Bacteria</taxon>
        <taxon>Bacillati</taxon>
        <taxon>Bacillota</taxon>
        <taxon>Clostridia</taxon>
        <taxon>Peptostreptococcales</taxon>
        <taxon>Thermotaleaceae</taxon>
        <taxon>Geosporobacter</taxon>
    </lineage>
</organism>
<comment type="similarity">
    <text evidence="1">Belongs to the MYG1 family.</text>
</comment>
<dbReference type="STRING" id="1424294.Gferi_22790"/>
<protein>
    <submittedName>
        <fullName evidence="2">Metal-dependent hydrolase</fullName>
    </submittedName>
</protein>
<reference evidence="2 3" key="1">
    <citation type="submission" date="2016-09" db="EMBL/GenBank/DDBJ databases">
        <title>Genomic analysis reveals versatility of anaerobic energy metabolism of Geosporobacter ferrireducens IRF9 of phylum Firmicutes.</title>
        <authorList>
            <person name="Kim S.-J."/>
        </authorList>
    </citation>
    <scope>NUCLEOTIDE SEQUENCE [LARGE SCALE GENOMIC DNA]</scope>
    <source>
        <strain evidence="2 3">IRF9</strain>
    </source>
</reference>
<dbReference type="AlphaFoldDB" id="A0A1D8GMJ0"/>
<dbReference type="GO" id="GO:0016787">
    <property type="term" value="F:hydrolase activity"/>
    <property type="evidence" value="ECO:0007669"/>
    <property type="project" value="UniProtKB-KW"/>
</dbReference>